<dbReference type="GeneID" id="54569430"/>
<evidence type="ECO:0000259" key="5">
    <source>
        <dbReference type="PROSITE" id="PS50853"/>
    </source>
</evidence>
<dbReference type="InterPro" id="IPR008928">
    <property type="entry name" value="6-hairpin_glycosidase_sf"/>
</dbReference>
<dbReference type="Gene3D" id="2.60.40.10">
    <property type="entry name" value="Immunoglobulins"/>
    <property type="match status" value="1"/>
</dbReference>
<dbReference type="RefSeq" id="XP_033670399.1">
    <property type="nucleotide sequence ID" value="XM_033816158.1"/>
</dbReference>
<dbReference type="Gene3D" id="2.60.420.10">
    <property type="entry name" value="Maltose phosphorylase, domain 3"/>
    <property type="match status" value="1"/>
</dbReference>
<dbReference type="Pfam" id="PF17389">
    <property type="entry name" value="Bac_rhamnosid6H"/>
    <property type="match status" value="1"/>
</dbReference>
<feature type="domain" description="Fibronectin type-III" evidence="5">
    <location>
        <begin position="3"/>
        <end position="107"/>
    </location>
</feature>
<dbReference type="PROSITE" id="PS50853">
    <property type="entry name" value="FN3"/>
    <property type="match status" value="1"/>
</dbReference>
<dbReference type="InterPro" id="IPR035398">
    <property type="entry name" value="Bac_rhamnosid_C"/>
</dbReference>
<protein>
    <recommendedName>
        <fullName evidence="2">alpha-L-rhamnosidase</fullName>
        <ecNumber evidence="2">3.2.1.40</ecNumber>
    </recommendedName>
</protein>
<feature type="compositionally biased region" description="Basic and acidic residues" evidence="4">
    <location>
        <begin position="1"/>
        <end position="14"/>
    </location>
</feature>
<keyword evidence="3 6" id="KW-0378">Hydrolase</keyword>
<dbReference type="InterPro" id="IPR012341">
    <property type="entry name" value="6hp_glycosidase-like_sf"/>
</dbReference>
<keyword evidence="7" id="KW-1185">Reference proteome</keyword>
<dbReference type="OrthoDB" id="10036721at2759"/>
<sequence length="875" mass="98038">MIRPTDLHAEHHAPDSIGIGESQPRLSWRFDQGEPDWKQVACTLEIRWSNGQTSSTSTESPQSRLVRWPFRALRSCERCSVRVRVVGAEKQGPSPWSNWVIIETGILNSNEWKCSLIEPVGDLVPERPIVFHSSFRCKSSVTSARLYASAHGIYDARINGVGVSDQVLAPGWTSYRHRLLYQTYDVTELVKTRDSNLVEVTVAEGWYCGRIGFNGGRKNIYGHSVGLVAQLLIHYIDGTCETYGTESQGWQWSYGPHCSASLYDGEIYDARITVPTADLWQSVRSSPAPKTLTAPDGAPVRRMKELNVTSIIKTPSGKTVLDFGQNFAGWVRVRIHSSTPCEIVLRHAEVLENDELGTRPLRQAQATDTLIIPARKSILWEPKFTFHGFRYVQIDGWPGNVPTSAVTGIAIHTALERTGEFKCSNDLLNKLHQNIVWSMRSNFLSIPTDCPQRDERLGWTGDINVFADTANYLFDTAGMLTSWLKDVAAEQTQSQGVVALTVPNVMPGLDSEPHAIWGDVAVMLPWAMYTAFGDRELLARHHDSMTAWIQCITRRSNGLWDYTSDWKLGDWLDPQSPPDDPGDSTTDPVLVSDAFLVHVHQLMGQVCEALRLDDESSRWRAECARLQQAFHEEYITPAGRLAADTQTAYALALCFSLHDTPQQVDKAAERLDYLVRRRSRFRIATGFAGTPYLGHAMTKCGLSNIFYRMLLNRDCPSWLYPVTMGATTMWERWDSMLPSGQGNPGEMTSFNHYALGSVGSWMHRNIIGLSPLEPGWSKFAVQPIPGGGLDWAEGSYLSAYGTCRVRWEIRRARTFWMRVEIPPNTTAEVTLPGRNLGETLGSGCHEREGVYVPPAWPPRAIYARFANRDDGLDAI</sequence>
<gene>
    <name evidence="6" type="ORF">M409DRAFT_64630</name>
</gene>
<dbReference type="InterPro" id="IPR013737">
    <property type="entry name" value="Bac_rhamnosid_N"/>
</dbReference>
<evidence type="ECO:0000256" key="3">
    <source>
        <dbReference type="ARBA" id="ARBA00022801"/>
    </source>
</evidence>
<dbReference type="EC" id="3.2.1.40" evidence="2"/>
<dbReference type="EMBL" id="ML993587">
    <property type="protein sequence ID" value="KAF2169510.1"/>
    <property type="molecule type" value="Genomic_DNA"/>
</dbReference>
<comment type="catalytic activity">
    <reaction evidence="1">
        <text>Hydrolysis of terminal non-reducing alpha-L-rhamnose residues in alpha-L-rhamnosides.</text>
        <dbReference type="EC" id="3.2.1.40"/>
    </reaction>
</comment>
<dbReference type="Pfam" id="PF25788">
    <property type="entry name" value="Ig_Rha78A_N"/>
    <property type="match status" value="1"/>
</dbReference>
<evidence type="ECO:0000313" key="7">
    <source>
        <dbReference type="Proteomes" id="UP000799537"/>
    </source>
</evidence>
<dbReference type="SUPFAM" id="SSF48208">
    <property type="entry name" value="Six-hairpin glycosidases"/>
    <property type="match status" value="1"/>
</dbReference>
<dbReference type="Pfam" id="PF17390">
    <property type="entry name" value="Bac_rhamnosid_C"/>
    <property type="match status" value="1"/>
</dbReference>
<dbReference type="PANTHER" id="PTHR33307">
    <property type="entry name" value="ALPHA-RHAMNOSIDASE (EUROFUNG)"/>
    <property type="match status" value="1"/>
</dbReference>
<dbReference type="InterPro" id="IPR013783">
    <property type="entry name" value="Ig-like_fold"/>
</dbReference>
<dbReference type="PANTHER" id="PTHR33307:SF6">
    <property type="entry name" value="ALPHA-RHAMNOSIDASE (EUROFUNG)-RELATED"/>
    <property type="match status" value="1"/>
</dbReference>
<dbReference type="PIRSF" id="PIRSF010631">
    <property type="entry name" value="A-rhamnsds"/>
    <property type="match status" value="1"/>
</dbReference>
<evidence type="ECO:0000313" key="6">
    <source>
        <dbReference type="EMBL" id="KAF2169510.1"/>
    </source>
</evidence>
<reference evidence="6" key="1">
    <citation type="journal article" date="2020" name="Stud. Mycol.">
        <title>101 Dothideomycetes genomes: a test case for predicting lifestyles and emergence of pathogens.</title>
        <authorList>
            <person name="Haridas S."/>
            <person name="Albert R."/>
            <person name="Binder M."/>
            <person name="Bloem J."/>
            <person name="Labutti K."/>
            <person name="Salamov A."/>
            <person name="Andreopoulos B."/>
            <person name="Baker S."/>
            <person name="Barry K."/>
            <person name="Bills G."/>
            <person name="Bluhm B."/>
            <person name="Cannon C."/>
            <person name="Castanera R."/>
            <person name="Culley D."/>
            <person name="Daum C."/>
            <person name="Ezra D."/>
            <person name="Gonzalez J."/>
            <person name="Henrissat B."/>
            <person name="Kuo A."/>
            <person name="Liang C."/>
            <person name="Lipzen A."/>
            <person name="Lutzoni F."/>
            <person name="Magnuson J."/>
            <person name="Mondo S."/>
            <person name="Nolan M."/>
            <person name="Ohm R."/>
            <person name="Pangilinan J."/>
            <person name="Park H.-J."/>
            <person name="Ramirez L."/>
            <person name="Alfaro M."/>
            <person name="Sun H."/>
            <person name="Tritt A."/>
            <person name="Yoshinaga Y."/>
            <person name="Zwiers L.-H."/>
            <person name="Turgeon B."/>
            <person name="Goodwin S."/>
            <person name="Spatafora J."/>
            <person name="Crous P."/>
            <person name="Grigoriev I."/>
        </authorList>
    </citation>
    <scope>NUCLEOTIDE SEQUENCE</scope>
    <source>
        <strain evidence="6">ATCC 36951</strain>
    </source>
</reference>
<dbReference type="Pfam" id="PF08531">
    <property type="entry name" value="Bac_rhamnosid_N"/>
    <property type="match status" value="1"/>
</dbReference>
<evidence type="ECO:0000256" key="4">
    <source>
        <dbReference type="SAM" id="MobiDB-lite"/>
    </source>
</evidence>
<dbReference type="InterPro" id="IPR016007">
    <property type="entry name" value="Alpha_rhamnosid"/>
</dbReference>
<dbReference type="GO" id="GO:0030596">
    <property type="term" value="F:alpha-L-rhamnosidase activity"/>
    <property type="evidence" value="ECO:0007669"/>
    <property type="project" value="UniProtKB-EC"/>
</dbReference>
<evidence type="ECO:0000256" key="1">
    <source>
        <dbReference type="ARBA" id="ARBA00001445"/>
    </source>
</evidence>
<evidence type="ECO:0000256" key="2">
    <source>
        <dbReference type="ARBA" id="ARBA00012652"/>
    </source>
</evidence>
<dbReference type="Proteomes" id="UP000799537">
    <property type="component" value="Unassembled WGS sequence"/>
</dbReference>
<dbReference type="AlphaFoldDB" id="A0A6A6CTM2"/>
<dbReference type="InterPro" id="IPR008902">
    <property type="entry name" value="Rhamnosid_concanavalin"/>
</dbReference>
<dbReference type="Gene3D" id="1.50.10.10">
    <property type="match status" value="1"/>
</dbReference>
<feature type="region of interest" description="Disordered" evidence="4">
    <location>
        <begin position="1"/>
        <end position="20"/>
    </location>
</feature>
<dbReference type="InterPro" id="IPR035396">
    <property type="entry name" value="Bac_rhamnosid6H"/>
</dbReference>
<dbReference type="GO" id="GO:0005975">
    <property type="term" value="P:carbohydrate metabolic process"/>
    <property type="evidence" value="ECO:0007669"/>
    <property type="project" value="InterPro"/>
</dbReference>
<accession>A0A6A6CTM2</accession>
<dbReference type="Pfam" id="PF05592">
    <property type="entry name" value="Bac_rhamnosid"/>
    <property type="match status" value="1"/>
</dbReference>
<dbReference type="Gene3D" id="2.60.120.260">
    <property type="entry name" value="Galactose-binding domain-like"/>
    <property type="match status" value="2"/>
</dbReference>
<name>A0A6A6CTM2_ZASCE</name>
<organism evidence="6 7">
    <name type="scientific">Zasmidium cellare ATCC 36951</name>
    <dbReference type="NCBI Taxonomy" id="1080233"/>
    <lineage>
        <taxon>Eukaryota</taxon>
        <taxon>Fungi</taxon>
        <taxon>Dikarya</taxon>
        <taxon>Ascomycota</taxon>
        <taxon>Pezizomycotina</taxon>
        <taxon>Dothideomycetes</taxon>
        <taxon>Dothideomycetidae</taxon>
        <taxon>Mycosphaerellales</taxon>
        <taxon>Mycosphaerellaceae</taxon>
        <taxon>Zasmidium</taxon>
    </lineage>
</organism>
<proteinExistence type="predicted"/>
<dbReference type="InterPro" id="IPR003961">
    <property type="entry name" value="FN3_dom"/>
</dbReference>